<evidence type="ECO:0000313" key="4">
    <source>
        <dbReference type="EMBL" id="EHA98430.1"/>
    </source>
</evidence>
<dbReference type="InterPro" id="IPR026845">
    <property type="entry name" value="NXPH/NXPE"/>
</dbReference>
<accession>G5AN20</accession>
<feature type="domain" description="NXPE C-terminal" evidence="3">
    <location>
        <begin position="370"/>
        <end position="590"/>
    </location>
</feature>
<comment type="similarity">
    <text evidence="1">Belongs to the NXPE family.</text>
</comment>
<evidence type="ECO:0000313" key="5">
    <source>
        <dbReference type="Proteomes" id="UP000006813"/>
    </source>
</evidence>
<protein>
    <submittedName>
        <fullName evidence="4">Protein FAM55C</fullName>
    </submittedName>
</protein>
<reference evidence="4 5" key="1">
    <citation type="journal article" date="2011" name="Nature">
        <title>Genome sequencing reveals insights into physiology and longevity of the naked mole rat.</title>
        <authorList>
            <person name="Kim E.B."/>
            <person name="Fang X."/>
            <person name="Fushan A.A."/>
            <person name="Huang Z."/>
            <person name="Lobanov A.V."/>
            <person name="Han L."/>
            <person name="Marino S.M."/>
            <person name="Sun X."/>
            <person name="Turanov A.A."/>
            <person name="Yang P."/>
            <person name="Yim S.H."/>
            <person name="Zhao X."/>
            <person name="Kasaikina M.V."/>
            <person name="Stoletzki N."/>
            <person name="Peng C."/>
            <person name="Polak P."/>
            <person name="Xiong Z."/>
            <person name="Kiezun A."/>
            <person name="Zhu Y."/>
            <person name="Chen Y."/>
            <person name="Kryukov G.V."/>
            <person name="Zhang Q."/>
            <person name="Peshkin L."/>
            <person name="Yang L."/>
            <person name="Bronson R.T."/>
            <person name="Buffenstein R."/>
            <person name="Wang B."/>
            <person name="Han C."/>
            <person name="Li Q."/>
            <person name="Chen L."/>
            <person name="Zhao W."/>
            <person name="Sunyaev S.R."/>
            <person name="Park T.J."/>
            <person name="Zhang G."/>
            <person name="Wang J."/>
            <person name="Gladyshev V.N."/>
        </authorList>
    </citation>
    <scope>NUCLEOTIDE SEQUENCE [LARGE SCALE GENOMIC DNA]</scope>
</reference>
<keyword evidence="2" id="KW-1133">Transmembrane helix</keyword>
<keyword evidence="2" id="KW-0472">Membrane</keyword>
<keyword evidence="2" id="KW-0812">Transmembrane</keyword>
<dbReference type="Gene3D" id="2.60.40.10">
    <property type="entry name" value="Immunoglobulins"/>
    <property type="match status" value="1"/>
</dbReference>
<evidence type="ECO:0000256" key="2">
    <source>
        <dbReference type="SAM" id="Phobius"/>
    </source>
</evidence>
<evidence type="ECO:0000259" key="3">
    <source>
        <dbReference type="Pfam" id="PF24536"/>
    </source>
</evidence>
<sequence length="592" mass="65840">MEGKVVNSQNTAENLRKIIEKNTLNMTNLENEEWINGWERILITCQMSNKQLQNSKSSSITQVKWRKIVVVGLVTAIWVLYFRVSWPDSTIPRPPRLRLAHKSSSFLSRALANLTHLLSWPLTPGDRGDILASTSPQTSTYHLRGPAQASYTLGGYLEAVLVARDHWGRPKTHGGDLFRAQLLGPYVSAGVPGDVQDLENGTYLLSFPLLWAGRAQFQVRLIHSSEAVGVLQRIWREEGATVDFIGYFRGPTGSEENVTCNVNPLLTGEEEAICYYKDEDSGELWFCARPLTLPCDSLVGHSAGHYWNVTTPHEDALLAWNLTDKVLPQGIGTVRVSQEKNRKLVLSPERPCYPGIPAPKPSGFYHRNVWHSLACFSRSFPTTDSILGCLAGRIVHMMGDSTLRQWWEYLRDTVPSLKPVDLHAIYHSGPLMAVDTTRGIVLHWRAHSWPLRSLRTPVASLHSVVRELAGLAGGPHTVVVLGLGAHFTTFPPSIFVRRLAGIRAAVTALLAREPSTLVVIKLANTGYKSVYGSDWFTLQVNRLLRAAFSGLRVAFVDAWEMTSSLALPDNIHPGKLIVRNEVDLLLSFICPT</sequence>
<dbReference type="InterPro" id="IPR057106">
    <property type="entry name" value="NXPE4_C"/>
</dbReference>
<dbReference type="SUPFAM" id="SSF81296">
    <property type="entry name" value="E set domains"/>
    <property type="match status" value="1"/>
</dbReference>
<dbReference type="PANTHER" id="PTHR16165:SF23">
    <property type="entry name" value="NEUREXOPHILIN AND PC-ESTERASE DOMAIN FAMILY, MEMBER 5"/>
    <property type="match status" value="1"/>
</dbReference>
<dbReference type="eggNOG" id="ENOG502QUD6">
    <property type="taxonomic scope" value="Eukaryota"/>
</dbReference>
<dbReference type="PANTHER" id="PTHR16165">
    <property type="entry name" value="NXPE FAMILY MEMBER"/>
    <property type="match status" value="1"/>
</dbReference>
<feature type="transmembrane region" description="Helical" evidence="2">
    <location>
        <begin position="68"/>
        <end position="86"/>
    </location>
</feature>
<dbReference type="InParanoid" id="G5AN20"/>
<gene>
    <name evidence="4" type="ORF">GW7_15803</name>
</gene>
<dbReference type="AlphaFoldDB" id="G5AN20"/>
<dbReference type="Pfam" id="PF24536">
    <property type="entry name" value="NXPE4_C"/>
    <property type="match status" value="1"/>
</dbReference>
<dbReference type="EMBL" id="JH166116">
    <property type="protein sequence ID" value="EHA98430.1"/>
    <property type="molecule type" value="Genomic_DNA"/>
</dbReference>
<evidence type="ECO:0000256" key="1">
    <source>
        <dbReference type="ARBA" id="ARBA00005431"/>
    </source>
</evidence>
<dbReference type="Proteomes" id="UP000006813">
    <property type="component" value="Unassembled WGS sequence"/>
</dbReference>
<dbReference type="InterPro" id="IPR013783">
    <property type="entry name" value="Ig-like_fold"/>
</dbReference>
<organism evidence="4 5">
    <name type="scientific">Heterocephalus glaber</name>
    <name type="common">Naked mole rat</name>
    <dbReference type="NCBI Taxonomy" id="10181"/>
    <lineage>
        <taxon>Eukaryota</taxon>
        <taxon>Metazoa</taxon>
        <taxon>Chordata</taxon>
        <taxon>Craniata</taxon>
        <taxon>Vertebrata</taxon>
        <taxon>Euteleostomi</taxon>
        <taxon>Mammalia</taxon>
        <taxon>Eutheria</taxon>
        <taxon>Euarchontoglires</taxon>
        <taxon>Glires</taxon>
        <taxon>Rodentia</taxon>
        <taxon>Hystricomorpha</taxon>
        <taxon>Bathyergidae</taxon>
        <taxon>Heterocephalus</taxon>
    </lineage>
</organism>
<dbReference type="InterPro" id="IPR014756">
    <property type="entry name" value="Ig_E-set"/>
</dbReference>
<dbReference type="Pfam" id="PF06312">
    <property type="entry name" value="Neurexophilin"/>
    <property type="match status" value="1"/>
</dbReference>
<name>G5AN20_HETGA</name>
<proteinExistence type="inferred from homology"/>